<dbReference type="EMBL" id="QGNY01000001">
    <property type="protein sequence ID" value="PWS33845.1"/>
    <property type="molecule type" value="Genomic_DNA"/>
</dbReference>
<proteinExistence type="predicted"/>
<organism evidence="1 2">
    <name type="scientific">Pedobacter paludis</name>
    <dbReference type="NCBI Taxonomy" id="2203212"/>
    <lineage>
        <taxon>Bacteria</taxon>
        <taxon>Pseudomonadati</taxon>
        <taxon>Bacteroidota</taxon>
        <taxon>Sphingobacteriia</taxon>
        <taxon>Sphingobacteriales</taxon>
        <taxon>Sphingobacteriaceae</taxon>
        <taxon>Pedobacter</taxon>
    </lineage>
</organism>
<dbReference type="OrthoDB" id="872894at2"/>
<comment type="caution">
    <text evidence="1">The sequence shown here is derived from an EMBL/GenBank/DDBJ whole genome shotgun (WGS) entry which is preliminary data.</text>
</comment>
<sequence>MIVAYCEEGWEIITQRAHGLLAWQICARWKISDQPGRWVETLMATTEHDDVFNEFDQEELITQQGGPINFKMTSFDEAASEKLLDLALTKSRFIALLLSRHIQFTHGKDPKAKKFMKQLKQKESTWIEEAKSSKKEVDRAYELVEFCDAFSLLICQKQIPPEERKMEISKGPNGKSYSFFEQHGQLIVTPWPFETDQFEITYEIRTVKQLKFSSNETFRSLLRQAPVSLKQLKIVRA</sequence>
<dbReference type="RefSeq" id="WP_109928425.1">
    <property type="nucleotide sequence ID" value="NZ_QGNY01000001.1"/>
</dbReference>
<reference evidence="2" key="1">
    <citation type="submission" date="2018-05" db="EMBL/GenBank/DDBJ databases">
        <title>Pedobacter paludis sp. nov., isolated from wetland soil.</title>
        <authorList>
            <person name="Zhang Y."/>
        </authorList>
    </citation>
    <scope>NUCLEOTIDE SEQUENCE [LARGE SCALE GENOMIC DNA]</scope>
    <source>
        <strain evidence="2">R-8</strain>
    </source>
</reference>
<protein>
    <recommendedName>
        <fullName evidence="3">DUF3891 domain-containing protein</fullName>
    </recommendedName>
</protein>
<dbReference type="Proteomes" id="UP000245391">
    <property type="component" value="Unassembled WGS sequence"/>
</dbReference>
<name>A0A317F4Q5_9SPHI</name>
<dbReference type="Pfam" id="PF13030">
    <property type="entry name" value="DUF3891"/>
    <property type="match status" value="1"/>
</dbReference>
<dbReference type="InterPro" id="IPR024992">
    <property type="entry name" value="DUF3891"/>
</dbReference>
<evidence type="ECO:0000313" key="2">
    <source>
        <dbReference type="Proteomes" id="UP000245391"/>
    </source>
</evidence>
<accession>A0A317F4Q5</accession>
<evidence type="ECO:0000313" key="1">
    <source>
        <dbReference type="EMBL" id="PWS33845.1"/>
    </source>
</evidence>
<evidence type="ECO:0008006" key="3">
    <source>
        <dbReference type="Google" id="ProtNLM"/>
    </source>
</evidence>
<dbReference type="AlphaFoldDB" id="A0A317F4Q5"/>
<keyword evidence="2" id="KW-1185">Reference proteome</keyword>
<gene>
    <name evidence="1" type="ORF">DF947_04345</name>
</gene>